<evidence type="ECO:0000313" key="3">
    <source>
        <dbReference type="EMBL" id="GGO84979.1"/>
    </source>
</evidence>
<proteinExistence type="predicted"/>
<protein>
    <recommendedName>
        <fullName evidence="2">HMA domain-containing protein</fullName>
    </recommendedName>
</protein>
<dbReference type="SUPFAM" id="SSF55008">
    <property type="entry name" value="HMA, heavy metal-associated domain"/>
    <property type="match status" value="1"/>
</dbReference>
<dbReference type="Pfam" id="PF00403">
    <property type="entry name" value="HMA"/>
    <property type="match status" value="1"/>
</dbReference>
<gene>
    <name evidence="3" type="ORF">GCM10011584_03830</name>
</gene>
<dbReference type="InterPro" id="IPR036163">
    <property type="entry name" value="HMA_dom_sf"/>
</dbReference>
<sequence length="93" mass="10118">METTTHAWRVTGMHCTSCSILIDEAVEELDGVASSTTSLKKKLTTVTLDPQRCDPDQVAEAIRAAGYQATPASEEPGEPADAARRGWFRRAVR</sequence>
<accession>A0ABQ2NAL7</accession>
<name>A0ABQ2NAL7_9ACTN</name>
<feature type="region of interest" description="Disordered" evidence="1">
    <location>
        <begin position="68"/>
        <end position="93"/>
    </location>
</feature>
<dbReference type="RefSeq" id="WP_229662544.1">
    <property type="nucleotide sequence ID" value="NZ_BMNI01000001.1"/>
</dbReference>
<dbReference type="Proteomes" id="UP000655410">
    <property type="component" value="Unassembled WGS sequence"/>
</dbReference>
<evidence type="ECO:0000313" key="4">
    <source>
        <dbReference type="Proteomes" id="UP000655410"/>
    </source>
</evidence>
<comment type="caution">
    <text evidence="3">The sequence shown here is derived from an EMBL/GenBank/DDBJ whole genome shotgun (WGS) entry which is preliminary data.</text>
</comment>
<dbReference type="InterPro" id="IPR006121">
    <property type="entry name" value="HMA_dom"/>
</dbReference>
<dbReference type="EMBL" id="BMNI01000001">
    <property type="protein sequence ID" value="GGO84979.1"/>
    <property type="molecule type" value="Genomic_DNA"/>
</dbReference>
<feature type="domain" description="HMA" evidence="2">
    <location>
        <begin position="4"/>
        <end position="70"/>
    </location>
</feature>
<reference evidence="4" key="1">
    <citation type="journal article" date="2019" name="Int. J. Syst. Evol. Microbiol.">
        <title>The Global Catalogue of Microorganisms (GCM) 10K type strain sequencing project: providing services to taxonomists for standard genome sequencing and annotation.</title>
        <authorList>
            <consortium name="The Broad Institute Genomics Platform"/>
            <consortium name="The Broad Institute Genome Sequencing Center for Infectious Disease"/>
            <person name="Wu L."/>
            <person name="Ma J."/>
        </authorList>
    </citation>
    <scope>NUCLEOTIDE SEQUENCE [LARGE SCALE GENOMIC DNA]</scope>
    <source>
        <strain evidence="4">CGMCC 4.7371</strain>
    </source>
</reference>
<evidence type="ECO:0000256" key="1">
    <source>
        <dbReference type="SAM" id="MobiDB-lite"/>
    </source>
</evidence>
<dbReference type="PROSITE" id="PS50846">
    <property type="entry name" value="HMA_2"/>
    <property type="match status" value="1"/>
</dbReference>
<dbReference type="Gene3D" id="3.30.70.100">
    <property type="match status" value="1"/>
</dbReference>
<dbReference type="CDD" id="cd00371">
    <property type="entry name" value="HMA"/>
    <property type="match status" value="1"/>
</dbReference>
<keyword evidence="4" id="KW-1185">Reference proteome</keyword>
<organism evidence="3 4">
    <name type="scientific">Nocardioides phosphati</name>
    <dbReference type="NCBI Taxonomy" id="1867775"/>
    <lineage>
        <taxon>Bacteria</taxon>
        <taxon>Bacillati</taxon>
        <taxon>Actinomycetota</taxon>
        <taxon>Actinomycetes</taxon>
        <taxon>Propionibacteriales</taxon>
        <taxon>Nocardioidaceae</taxon>
        <taxon>Nocardioides</taxon>
    </lineage>
</organism>
<evidence type="ECO:0000259" key="2">
    <source>
        <dbReference type="PROSITE" id="PS50846"/>
    </source>
</evidence>